<dbReference type="FunFam" id="2.60.40.10:FF:000023">
    <property type="entry name" value="receptor-type tyrosine-protein phosphatase delta isoform X2"/>
    <property type="match status" value="1"/>
</dbReference>
<evidence type="ECO:0000313" key="37">
    <source>
        <dbReference type="EMBL" id="CAL1591205.1"/>
    </source>
</evidence>
<dbReference type="GO" id="GO:0030426">
    <property type="term" value="C:growth cone"/>
    <property type="evidence" value="ECO:0007669"/>
    <property type="project" value="UniProtKB-SubCell"/>
</dbReference>
<feature type="domain" description="Tyrosine specific protein phosphatases" evidence="34">
    <location>
        <begin position="1626"/>
        <end position="1697"/>
    </location>
</feature>
<evidence type="ECO:0000256" key="29">
    <source>
        <dbReference type="ARBA" id="ARBA00073611"/>
    </source>
</evidence>
<dbReference type="FunFam" id="2.60.40.10:FF:000144">
    <property type="entry name" value="receptor-type tyrosine-protein phosphatase delta isoform X1"/>
    <property type="match status" value="1"/>
</dbReference>
<evidence type="ECO:0000256" key="28">
    <source>
        <dbReference type="ARBA" id="ARBA00051722"/>
    </source>
</evidence>
<dbReference type="SMART" id="SM00404">
    <property type="entry name" value="PTPc_motif"/>
    <property type="match status" value="1"/>
</dbReference>
<dbReference type="InterPro" id="IPR050713">
    <property type="entry name" value="RTP_Phos/Ushers"/>
</dbReference>
<dbReference type="Gene3D" id="3.90.190.10">
    <property type="entry name" value="Protein tyrosine phosphatase superfamily"/>
    <property type="match status" value="2"/>
</dbReference>
<feature type="domain" description="Ig-like" evidence="35">
    <location>
        <begin position="325"/>
        <end position="407"/>
    </location>
</feature>
<evidence type="ECO:0000256" key="25">
    <source>
        <dbReference type="ARBA" id="ARBA00023329"/>
    </source>
</evidence>
<feature type="domain" description="Fibronectin type-III" evidence="36">
    <location>
        <begin position="414"/>
        <end position="504"/>
    </location>
</feature>
<keyword evidence="17 31" id="KW-1133">Transmembrane helix</keyword>
<dbReference type="GO" id="GO:0014069">
    <property type="term" value="C:postsynaptic density"/>
    <property type="evidence" value="ECO:0007669"/>
    <property type="project" value="UniProtKB-SubCell"/>
</dbReference>
<feature type="domain" description="Fibronectin type-III" evidence="36">
    <location>
        <begin position="1114"/>
        <end position="1200"/>
    </location>
</feature>
<evidence type="ECO:0000256" key="30">
    <source>
        <dbReference type="SAM" id="MobiDB-lite"/>
    </source>
</evidence>
<feature type="transmembrane region" description="Helical" evidence="31">
    <location>
        <begin position="1361"/>
        <end position="1384"/>
    </location>
</feature>
<evidence type="ECO:0000259" key="36">
    <source>
        <dbReference type="PROSITE" id="PS50853"/>
    </source>
</evidence>
<evidence type="ECO:0000256" key="2">
    <source>
        <dbReference type="ARBA" id="ARBA00004432"/>
    </source>
</evidence>
<dbReference type="InterPro" id="IPR029021">
    <property type="entry name" value="Prot-tyrosine_phosphatase-like"/>
</dbReference>
<dbReference type="PROSITE" id="PS50835">
    <property type="entry name" value="IG_LIKE"/>
    <property type="match status" value="3"/>
</dbReference>
<dbReference type="GO" id="GO:0050808">
    <property type="term" value="P:synapse organization"/>
    <property type="evidence" value="ECO:0007669"/>
    <property type="project" value="UniProtKB-ARBA"/>
</dbReference>
<feature type="domain" description="Ig-like" evidence="35">
    <location>
        <begin position="219"/>
        <end position="317"/>
    </location>
</feature>
<feature type="domain" description="Fibronectin type-III" evidence="36">
    <location>
        <begin position="916"/>
        <end position="1012"/>
    </location>
</feature>
<evidence type="ECO:0000256" key="4">
    <source>
        <dbReference type="ARBA" id="ARBA00004489"/>
    </source>
</evidence>
<dbReference type="FunFam" id="2.60.40.10:FF:000027">
    <property type="entry name" value="receptor-type tyrosine-protein phosphatase delta isoform X1"/>
    <property type="match status" value="1"/>
</dbReference>
<dbReference type="PRINTS" id="PR00014">
    <property type="entry name" value="FNTYPEIII"/>
</dbReference>
<proteinExistence type="inferred from homology"/>
<organism evidence="37 38">
    <name type="scientific">Knipowitschia caucasica</name>
    <name type="common">Caucasian dwarf goby</name>
    <name type="synonym">Pomatoschistus caucasicus</name>
    <dbReference type="NCBI Taxonomy" id="637954"/>
    <lineage>
        <taxon>Eukaryota</taxon>
        <taxon>Metazoa</taxon>
        <taxon>Chordata</taxon>
        <taxon>Craniata</taxon>
        <taxon>Vertebrata</taxon>
        <taxon>Euteleostomi</taxon>
        <taxon>Actinopterygii</taxon>
        <taxon>Neopterygii</taxon>
        <taxon>Teleostei</taxon>
        <taxon>Neoteleostei</taxon>
        <taxon>Acanthomorphata</taxon>
        <taxon>Gobiaria</taxon>
        <taxon>Gobiiformes</taxon>
        <taxon>Gobioidei</taxon>
        <taxon>Gobiidae</taxon>
        <taxon>Gobiinae</taxon>
        <taxon>Knipowitschia</taxon>
    </lineage>
</organism>
<dbReference type="InterPro" id="IPR003961">
    <property type="entry name" value="FN3_dom"/>
</dbReference>
<evidence type="ECO:0000256" key="17">
    <source>
        <dbReference type="ARBA" id="ARBA00022989"/>
    </source>
</evidence>
<feature type="domain" description="Fibronectin type-III" evidence="36">
    <location>
        <begin position="509"/>
        <end position="605"/>
    </location>
</feature>
<comment type="similarity">
    <text evidence="6">Belongs to the protein-tyrosine phosphatase family. Receptor class 2A subfamily.</text>
</comment>
<feature type="domain" description="Fibronectin type-III" evidence="36">
    <location>
        <begin position="705"/>
        <end position="802"/>
    </location>
</feature>
<comment type="subcellular location">
    <subcellularLocation>
        <location evidence="1">Cell membrane</location>
        <topology evidence="1">Single-pass type I membrane protein</topology>
    </subcellularLocation>
    <subcellularLocation>
        <location evidence="4">Cell projection</location>
        <location evidence="4">Axon</location>
    </subcellularLocation>
    <subcellularLocation>
        <location evidence="5">Cell projection</location>
        <location evidence="5">Growth cone</location>
    </subcellularLocation>
    <subcellularLocation>
        <location evidence="2">Cytoplasmic vesicle</location>
        <location evidence="2">Secretory vesicle</location>
        <location evidence="2">Synaptic vesicle membrane</location>
    </subcellularLocation>
    <subcellularLocation>
        <location evidence="3">Perikaryon</location>
    </subcellularLocation>
    <subcellularLocation>
        <location evidence="27">Postsynaptic density</location>
    </subcellularLocation>
    <subcellularLocation>
        <location evidence="26">Synapse</location>
        <location evidence="26">Synaptosome</location>
    </subcellularLocation>
</comment>
<evidence type="ECO:0000259" key="34">
    <source>
        <dbReference type="PROSITE" id="PS50056"/>
    </source>
</evidence>
<dbReference type="CDD" id="cd05738">
    <property type="entry name" value="IgI_2_RPTP_IIa_LAR_like"/>
    <property type="match status" value="1"/>
</dbReference>
<feature type="domain" description="Tyrosine-protein phosphatase" evidence="33">
    <location>
        <begin position="1738"/>
        <end position="1911"/>
    </location>
</feature>
<evidence type="ECO:0000256" key="13">
    <source>
        <dbReference type="ARBA" id="ARBA00022737"/>
    </source>
</evidence>
<dbReference type="InterPro" id="IPR003599">
    <property type="entry name" value="Ig_sub"/>
</dbReference>
<feature type="chain" id="PRO_5044010660" description="Receptor-type tyrosine-protein phosphatase S" evidence="32">
    <location>
        <begin position="23"/>
        <end position="1933"/>
    </location>
</feature>
<evidence type="ECO:0000256" key="26">
    <source>
        <dbReference type="ARBA" id="ARBA00034102"/>
    </source>
</evidence>
<dbReference type="PROSITE" id="PS50853">
    <property type="entry name" value="FN3"/>
    <property type="match status" value="8"/>
</dbReference>
<evidence type="ECO:0000256" key="10">
    <source>
        <dbReference type="ARBA" id="ARBA00022674"/>
    </source>
</evidence>
<evidence type="ECO:0000256" key="8">
    <source>
        <dbReference type="ARBA" id="ARBA00022475"/>
    </source>
</evidence>
<dbReference type="FunFam" id="2.60.40.10:FF:000066">
    <property type="entry name" value="receptor-type tyrosine-protein phosphatase delta isoform X1"/>
    <property type="match status" value="1"/>
</dbReference>
<dbReference type="FunFam" id="2.60.40.10:FF:000068">
    <property type="entry name" value="receptor-type tyrosine-protein phosphatase delta isoform X1"/>
    <property type="match status" value="1"/>
</dbReference>
<gene>
    <name evidence="37" type="ORF">KC01_LOCUS20602</name>
</gene>
<dbReference type="Pfam" id="PF07679">
    <property type="entry name" value="I-set"/>
    <property type="match status" value="1"/>
</dbReference>
<evidence type="ECO:0000256" key="16">
    <source>
        <dbReference type="ARBA" id="ARBA00022912"/>
    </source>
</evidence>
<feature type="domain" description="Tyrosine-protein phosphatase" evidence="33">
    <location>
        <begin position="1451"/>
        <end position="1706"/>
    </location>
</feature>
<dbReference type="GO" id="GO:0007155">
    <property type="term" value="P:cell adhesion"/>
    <property type="evidence" value="ECO:0007669"/>
    <property type="project" value="UniProtKB-KW"/>
</dbReference>
<feature type="domain" description="Ig-like" evidence="35">
    <location>
        <begin position="117"/>
        <end position="207"/>
    </location>
</feature>
<evidence type="ECO:0000256" key="11">
    <source>
        <dbReference type="ARBA" id="ARBA00022692"/>
    </source>
</evidence>
<dbReference type="PROSITE" id="PS00383">
    <property type="entry name" value="TYR_PHOSPHATASE_1"/>
    <property type="match status" value="1"/>
</dbReference>
<evidence type="ECO:0000256" key="12">
    <source>
        <dbReference type="ARBA" id="ARBA00022729"/>
    </source>
</evidence>
<dbReference type="GO" id="GO:0005886">
    <property type="term" value="C:plasma membrane"/>
    <property type="evidence" value="ECO:0007669"/>
    <property type="project" value="UniProtKB-SubCell"/>
</dbReference>
<evidence type="ECO:0000256" key="24">
    <source>
        <dbReference type="ARBA" id="ARBA00023319"/>
    </source>
</evidence>
<evidence type="ECO:0000256" key="14">
    <source>
        <dbReference type="ARBA" id="ARBA00022801"/>
    </source>
</evidence>
<dbReference type="GO" id="GO:0030672">
    <property type="term" value="C:synaptic vesicle membrane"/>
    <property type="evidence" value="ECO:0007669"/>
    <property type="project" value="UniProtKB-SubCell"/>
</dbReference>
<dbReference type="FunFam" id="2.60.40.10:FF:000010">
    <property type="entry name" value="receptor-type tyrosine-protein phosphatase delta isoform X1"/>
    <property type="match status" value="1"/>
</dbReference>
<dbReference type="InterPro" id="IPR003595">
    <property type="entry name" value="Tyr_Pase_cat"/>
</dbReference>
<dbReference type="InterPro" id="IPR013783">
    <property type="entry name" value="Ig-like_fold"/>
</dbReference>
<feature type="region of interest" description="Disordered" evidence="30">
    <location>
        <begin position="1903"/>
        <end position="1933"/>
    </location>
</feature>
<sequence length="1933" mass="216261">MYLCFLRVRFCVVAAVGGATDATEEERRMRLPQIDSLRHTSPAFALAAIGLQRFQTGCEYPASEKSDQTDSQGSVSQCHRGCQSMLVPSCPTMHTATLLLPPLLGLLLHLADAQTPPKFLRTPNDQTGVQGGVASFICQATGDPRPKIVWNKKGKKVSNQRFEVIEFDDGSGSVLRIQPLRTPRDEAIYECVASNTVGEISATTRLTVLREDQLPQGFPTIDMGPQLKVVERTRTATMLCAASGNPDPDISWFKDFLPVNTTTNNGRIKQLRSESFGGTPIRGALQIEQSEESDQGKYECVATNNDGTRYSAPANLYVRVRRVPPRFSIPPTDNEIMPGGSVNITCVAVGSPMPYVKWMLGAEDLTPEDDMPIGRNVLELTDVRQSANYTCVALSTLGVIEAVAQITVKAFPKAPGVPDVTERTATSITLTWDSGNPEAVGYYIIQHKSKHSDDNYKEIDGVATTRYSVGGLSPYSDYEFRVVAVNNIGRGPPSETIEAKTAEQAPSTAPRQVRGHMLSTTTAVIQWDEPEEANGQIMGYRVYYTMDSTQDVNLWDKQIVRGANFVTIQGFTPNKTYYIKVLAYTSVGDGPLSPDLQIIAKTGVPSQPTDFKGEAKSETSILLSWVTPAQSGQENLITGYELMYRKRDDKEEKRISFEPTTTYLLKDLKPFTTYTFRLAARSKHGVGAYTNEISAETPQTQPSGPPQDIQCLSSTSTKILVSWRPPSTDLQNGIITKYAVQYTAIDGEDTTMHQIDNIPPETTQQLLENLEKWTEYRITVSAHTDVGSGPQSLPLLVRTEEDVPSGPPRKVEVEAVNSSSIKVIWRSPTPTKQHGQIRGYQVHYVRMVNGEPTGQPVIKDILIDDAQTEYDDSTEHEMIISELQAETTYSVTVAAYTTKGDGARSKPKLVTTTGAVPEKPRLMISTTNMGTALLQWHPPASTHGPLQGYRLRFGRKDVEPLTVIEFPERENHYTTKEIHKGASYTFRLSARNKVGFGEETVKNITTNEAVPSGYPQSISAEGATTSTVQVNWHPVLLAERNGKIVKYALQYKDINSPRSPSELFITAPESTVILDGLRADTTYDIKMCAFTSKGSGPYSPSVQFRTQPLDQAVFAKNFHVKAAMKTSVLLTWDIPDTYNPAQPFTILYDKGQSVEVDGKLTQKLITGLQPETQYSFLLTNRGNSAGGLQHRVSTMTAPDVLRTKPYLIGKTNSDGMMTVELPTVHTTERVRGYYVVVVPLRKQRSGKFFKPWENPDEMNWEELLKEINRTNREFRFRRQLEPRAYIAAYFKDLPKGFTLGDGKMYGEFENKQLQSGHEYIFFVVAVVETSENVMYATSPYSDSVVSADNDPQPIIDEEEGLIWVVGPVLAVVFIICIVIAILLYKRKRAEAEARKGSLPNSKEMPLHHPTDPVELRRLNFQTPGMANHPPIPVMDLADHLERLKANDNLKFSQEYESIDPGQQFTWEHSNLEVNKPKNRYANVIAYDHSRVLLSAIDGIPGSDYINANYIDGYRKQNAYIATQGALPETFGEFWRMIWEQRSAIVVMMTKLEERSRVKCDQYWPTRGTETYGLIQVTLLDTVELATYCVRTFSLFKNGCSEKREVRQFQFTAWPDHGVPEHPTPFLAFLRRVKACNPPDAGPMAVHCSAGVGRTGCFIVIDAMLERIKHEKTADIYGHVTLMRAQRNYMVQTEDQYVFIHDALLEAVNCGTTEVPARNLYAYIQKLTQIEGGENVTGMELEFKRLANTKAHTSRFISANLPCNKFKNRLVNIMPYESTRVCLQPIRGVEGSDYINASFIDGYRQQKAYIATQGPLAETTEDFWRMLWEHNSTIVVMLTKLREMGREKCHQYWPAERSARYQYFVVDPMAEYNMPQYILREFKVTDARDGQSRTVRQFQFTDWPEQGVPSHGAGGGEETPVVFHPPSSIGVGGE</sequence>
<dbReference type="SMART" id="SM00408">
    <property type="entry name" value="IGc2"/>
    <property type="match status" value="3"/>
</dbReference>
<keyword evidence="10" id="KW-0358">Heparin-binding</keyword>
<keyword evidence="23" id="KW-0966">Cell projection</keyword>
<dbReference type="FunFam" id="3.90.190.10:FF:000001">
    <property type="entry name" value="Receptor-type tyrosine-protein phosphatase F isoform A"/>
    <property type="match status" value="1"/>
</dbReference>
<dbReference type="EMBL" id="OZ035841">
    <property type="protein sequence ID" value="CAL1591205.1"/>
    <property type="molecule type" value="Genomic_DNA"/>
</dbReference>
<dbReference type="Pfam" id="PF13927">
    <property type="entry name" value="Ig_3"/>
    <property type="match status" value="2"/>
</dbReference>
<evidence type="ECO:0000256" key="19">
    <source>
        <dbReference type="ARBA" id="ARBA00023136"/>
    </source>
</evidence>
<dbReference type="GO" id="GO:0004725">
    <property type="term" value="F:protein tyrosine phosphatase activity"/>
    <property type="evidence" value="ECO:0007669"/>
    <property type="project" value="UniProtKB-EC"/>
</dbReference>
<dbReference type="FunFam" id="2.60.40.10:FF:000098">
    <property type="entry name" value="receptor-type tyrosine-protein phosphatase F isoform X1"/>
    <property type="match status" value="1"/>
</dbReference>
<evidence type="ECO:0000256" key="23">
    <source>
        <dbReference type="ARBA" id="ARBA00023273"/>
    </source>
</evidence>
<feature type="signal peptide" evidence="32">
    <location>
        <begin position="1"/>
        <end position="22"/>
    </location>
</feature>
<dbReference type="InterPro" id="IPR036116">
    <property type="entry name" value="FN3_sf"/>
</dbReference>
<keyword evidence="22" id="KW-0325">Glycoprotein</keyword>
<dbReference type="InterPro" id="IPR003598">
    <property type="entry name" value="Ig_sub2"/>
</dbReference>
<evidence type="ECO:0000256" key="7">
    <source>
        <dbReference type="ARBA" id="ARBA00013064"/>
    </source>
</evidence>
<keyword evidence="24" id="KW-0393">Immunoglobulin domain</keyword>
<dbReference type="InterPro" id="IPR016130">
    <property type="entry name" value="Tyr_Pase_AS"/>
</dbReference>
<keyword evidence="15" id="KW-0130">Cell adhesion</keyword>
<keyword evidence="38" id="KW-1185">Reference proteome</keyword>
<accession>A0AAV2KQE1</accession>
<dbReference type="FunFam" id="3.90.190.10:FF:000216">
    <property type="entry name" value="Protein-tyrosine phosphatase delta-b"/>
    <property type="match status" value="1"/>
</dbReference>
<comment type="catalytic activity">
    <reaction evidence="28">
        <text>O-phospho-L-tyrosyl-[protein] + H2O = L-tyrosyl-[protein] + phosphate</text>
        <dbReference type="Rhea" id="RHEA:10684"/>
        <dbReference type="Rhea" id="RHEA-COMP:10136"/>
        <dbReference type="Rhea" id="RHEA-COMP:20101"/>
        <dbReference type="ChEBI" id="CHEBI:15377"/>
        <dbReference type="ChEBI" id="CHEBI:43474"/>
        <dbReference type="ChEBI" id="CHEBI:46858"/>
        <dbReference type="ChEBI" id="CHEBI:61978"/>
        <dbReference type="EC" id="3.1.3.48"/>
    </reaction>
</comment>
<evidence type="ECO:0000313" key="38">
    <source>
        <dbReference type="Proteomes" id="UP001497482"/>
    </source>
</evidence>
<dbReference type="PANTHER" id="PTHR46957">
    <property type="entry name" value="CYTOKINE RECEPTOR"/>
    <property type="match status" value="1"/>
</dbReference>
<keyword evidence="19 31" id="KW-0472">Membrane</keyword>
<keyword evidence="9" id="KW-0771">Synaptosome</keyword>
<dbReference type="InterPro" id="IPR000242">
    <property type="entry name" value="PTP_cat"/>
</dbReference>
<keyword evidence="21" id="KW-0675">Receptor</keyword>
<keyword evidence="13" id="KW-0677">Repeat</keyword>
<keyword evidence="18" id="KW-0770">Synapse</keyword>
<evidence type="ECO:0000256" key="31">
    <source>
        <dbReference type="SAM" id="Phobius"/>
    </source>
</evidence>
<evidence type="ECO:0000256" key="21">
    <source>
        <dbReference type="ARBA" id="ARBA00023170"/>
    </source>
</evidence>
<evidence type="ECO:0000259" key="33">
    <source>
        <dbReference type="PROSITE" id="PS50055"/>
    </source>
</evidence>
<dbReference type="FunFam" id="2.60.40.10:FF:000015">
    <property type="entry name" value="receptor-type tyrosine-protein phosphatase delta isoform X2"/>
    <property type="match status" value="1"/>
</dbReference>
<dbReference type="Gene3D" id="2.60.40.10">
    <property type="entry name" value="Immunoglobulins"/>
    <property type="match status" value="11"/>
</dbReference>
<protein>
    <recommendedName>
        <fullName evidence="29">Receptor-type tyrosine-protein phosphatase S</fullName>
        <ecNumber evidence="7">3.1.3.48</ecNumber>
    </recommendedName>
</protein>
<evidence type="ECO:0000256" key="22">
    <source>
        <dbReference type="ARBA" id="ARBA00023180"/>
    </source>
</evidence>
<dbReference type="InterPro" id="IPR013098">
    <property type="entry name" value="Ig_I-set"/>
</dbReference>
<keyword evidence="25" id="KW-0968">Cytoplasmic vesicle</keyword>
<keyword evidence="8" id="KW-1003">Cell membrane</keyword>
<evidence type="ECO:0000256" key="27">
    <source>
        <dbReference type="ARBA" id="ARBA00034105"/>
    </source>
</evidence>
<dbReference type="CDD" id="cd05739">
    <property type="entry name" value="IgI_3_RPTP_IIa_LAR_like"/>
    <property type="match status" value="1"/>
</dbReference>
<dbReference type="InterPro" id="IPR007110">
    <property type="entry name" value="Ig-like_dom"/>
</dbReference>
<evidence type="ECO:0000256" key="18">
    <source>
        <dbReference type="ARBA" id="ARBA00023018"/>
    </source>
</evidence>
<keyword evidence="20" id="KW-1015">Disulfide bond</keyword>
<dbReference type="FunFam" id="2.60.40.10:FF:000036">
    <property type="entry name" value="receptor-type tyrosine-protein phosphatase delta isoform X1"/>
    <property type="match status" value="1"/>
</dbReference>
<dbReference type="PANTHER" id="PTHR46957:SF11">
    <property type="entry name" value="PROTEIN-TYROSINE-PHOSPHATASE"/>
    <property type="match status" value="1"/>
</dbReference>
<dbReference type="GO" id="GO:0008201">
    <property type="term" value="F:heparin binding"/>
    <property type="evidence" value="ECO:0007669"/>
    <property type="project" value="UniProtKB-KW"/>
</dbReference>
<keyword evidence="14" id="KW-0378">Hydrolase</keyword>
<dbReference type="InterPro" id="IPR036179">
    <property type="entry name" value="Ig-like_dom_sf"/>
</dbReference>
<evidence type="ECO:0000256" key="6">
    <source>
        <dbReference type="ARBA" id="ARBA00010504"/>
    </source>
</evidence>
<dbReference type="SMART" id="SM00060">
    <property type="entry name" value="FN3"/>
    <property type="match status" value="8"/>
</dbReference>
<dbReference type="Pfam" id="PF00041">
    <property type="entry name" value="fn3"/>
    <property type="match status" value="8"/>
</dbReference>
<evidence type="ECO:0000256" key="1">
    <source>
        <dbReference type="ARBA" id="ARBA00004251"/>
    </source>
</evidence>
<feature type="domain" description="Fibronectin type-III" evidence="36">
    <location>
        <begin position="807"/>
        <end position="915"/>
    </location>
</feature>
<evidence type="ECO:0000256" key="3">
    <source>
        <dbReference type="ARBA" id="ARBA00004484"/>
    </source>
</evidence>
<dbReference type="SMART" id="SM00194">
    <property type="entry name" value="PTPc"/>
    <property type="match status" value="2"/>
</dbReference>
<evidence type="ECO:0000256" key="5">
    <source>
        <dbReference type="ARBA" id="ARBA00004624"/>
    </source>
</evidence>
<keyword evidence="16" id="KW-0904">Protein phosphatase</keyword>
<dbReference type="SUPFAM" id="SSF48726">
    <property type="entry name" value="Immunoglobulin"/>
    <property type="match status" value="3"/>
</dbReference>
<keyword evidence="11 31" id="KW-0812">Transmembrane</keyword>
<evidence type="ECO:0000259" key="35">
    <source>
        <dbReference type="PROSITE" id="PS50835"/>
    </source>
</evidence>
<evidence type="ECO:0000256" key="32">
    <source>
        <dbReference type="SAM" id="SignalP"/>
    </source>
</evidence>
<dbReference type="FunFam" id="2.60.40.10:FF:000082">
    <property type="entry name" value="receptor-type tyrosine-protein phosphatase delta isoform X2"/>
    <property type="match status" value="1"/>
</dbReference>
<dbReference type="EC" id="3.1.3.48" evidence="7"/>
<name>A0AAV2KQE1_KNICA</name>
<dbReference type="CDD" id="cd00063">
    <property type="entry name" value="FN3"/>
    <property type="match status" value="8"/>
</dbReference>
<dbReference type="PROSITE" id="PS50056">
    <property type="entry name" value="TYR_PHOSPHATASE_2"/>
    <property type="match status" value="1"/>
</dbReference>
<dbReference type="FunFam" id="2.60.40.10:FF:000128">
    <property type="entry name" value="receptor-type tyrosine-protein phosphatase delta isoform X2"/>
    <property type="match status" value="1"/>
</dbReference>
<evidence type="ECO:0000256" key="15">
    <source>
        <dbReference type="ARBA" id="ARBA00022889"/>
    </source>
</evidence>
<keyword evidence="12 32" id="KW-0732">Signal</keyword>
<evidence type="ECO:0000256" key="20">
    <source>
        <dbReference type="ARBA" id="ARBA00023157"/>
    </source>
</evidence>
<reference evidence="37 38" key="1">
    <citation type="submission" date="2024-04" db="EMBL/GenBank/DDBJ databases">
        <authorList>
            <person name="Waldvogel A.-M."/>
            <person name="Schoenle A."/>
        </authorList>
    </citation>
    <scope>NUCLEOTIDE SEQUENCE [LARGE SCALE GENOMIC DNA]</scope>
</reference>
<dbReference type="SUPFAM" id="SSF49265">
    <property type="entry name" value="Fibronectin type III"/>
    <property type="match status" value="5"/>
</dbReference>
<feature type="domain" description="Fibronectin type-III" evidence="36">
    <location>
        <begin position="1014"/>
        <end position="1109"/>
    </location>
</feature>
<dbReference type="Proteomes" id="UP001497482">
    <property type="component" value="Chromosome 19"/>
</dbReference>
<dbReference type="GO" id="GO:0043204">
    <property type="term" value="C:perikaryon"/>
    <property type="evidence" value="ECO:0007669"/>
    <property type="project" value="UniProtKB-SubCell"/>
</dbReference>
<dbReference type="SMART" id="SM00409">
    <property type="entry name" value="IG"/>
    <property type="match status" value="3"/>
</dbReference>
<dbReference type="PRINTS" id="PR00700">
    <property type="entry name" value="PRTYPHPHTASE"/>
</dbReference>
<dbReference type="Pfam" id="PF00102">
    <property type="entry name" value="Y_phosphatase"/>
    <property type="match status" value="2"/>
</dbReference>
<evidence type="ECO:0000256" key="9">
    <source>
        <dbReference type="ARBA" id="ARBA00022599"/>
    </source>
</evidence>
<dbReference type="SUPFAM" id="SSF52799">
    <property type="entry name" value="(Phosphotyrosine protein) phosphatases II"/>
    <property type="match status" value="2"/>
</dbReference>
<dbReference type="PROSITE" id="PS50055">
    <property type="entry name" value="TYR_PHOSPHATASE_PTP"/>
    <property type="match status" value="2"/>
</dbReference>
<dbReference type="InterPro" id="IPR000387">
    <property type="entry name" value="Tyr_Pase_dom"/>
</dbReference>
<feature type="domain" description="Fibronectin type-III" evidence="36">
    <location>
        <begin position="607"/>
        <end position="700"/>
    </location>
</feature>